<dbReference type="Proteomes" id="UP000775179">
    <property type="component" value="Unassembled WGS sequence"/>
</dbReference>
<sequence>MIDKVVNQGGQANLDICKKQEFKIFEDREVIEVVKNDNRYKKEDVINAIDELNKFLKDDNTYAEYSVHKDFGDIMIKIIDSNTKEVLMECPPEKILDLVAKMCKMAGVVVDKKA</sequence>
<dbReference type="EMBL" id="JAIFTX010000017">
    <property type="protein sequence ID" value="MBX7291118.1"/>
    <property type="molecule type" value="Genomic_DNA"/>
</dbReference>
<dbReference type="InterPro" id="IPR005186">
    <property type="entry name" value="FlaG"/>
</dbReference>
<keyword evidence="1" id="KW-0282">Flagellum</keyword>
<accession>A0ABD4RIK0</accession>
<dbReference type="RefSeq" id="WP_021875201.1">
    <property type="nucleotide sequence ID" value="NZ_CP018624.1"/>
</dbReference>
<dbReference type="Gene3D" id="3.30.160.170">
    <property type="entry name" value="FlaG-like"/>
    <property type="match status" value="1"/>
</dbReference>
<protein>
    <submittedName>
        <fullName evidence="1">Flagellar protein FlaG</fullName>
    </submittedName>
</protein>
<proteinExistence type="predicted"/>
<evidence type="ECO:0000313" key="2">
    <source>
        <dbReference type="Proteomes" id="UP000775179"/>
    </source>
</evidence>
<name>A0ABD4RIK0_9CLOT</name>
<dbReference type="Pfam" id="PF03646">
    <property type="entry name" value="FlaG"/>
    <property type="match status" value="1"/>
</dbReference>
<evidence type="ECO:0000313" key="1">
    <source>
        <dbReference type="EMBL" id="MBX7291118.1"/>
    </source>
</evidence>
<keyword evidence="1" id="KW-0966">Cell projection</keyword>
<dbReference type="InterPro" id="IPR035924">
    <property type="entry name" value="FlaG-like_sf"/>
</dbReference>
<keyword evidence="1" id="KW-0969">Cilium</keyword>
<organism evidence="1 2">
    <name type="scientific">Clostridium chauvoei</name>
    <dbReference type="NCBI Taxonomy" id="46867"/>
    <lineage>
        <taxon>Bacteria</taxon>
        <taxon>Bacillati</taxon>
        <taxon>Bacillota</taxon>
        <taxon>Clostridia</taxon>
        <taxon>Eubacteriales</taxon>
        <taxon>Clostridiaceae</taxon>
        <taxon>Clostridium</taxon>
    </lineage>
</organism>
<dbReference type="PANTHER" id="PTHR37166">
    <property type="entry name" value="PROTEIN FLAG"/>
    <property type="match status" value="1"/>
</dbReference>
<comment type="caution">
    <text evidence="1">The sequence shown here is derived from an EMBL/GenBank/DDBJ whole genome shotgun (WGS) entry which is preliminary data.</text>
</comment>
<dbReference type="SUPFAM" id="SSF160214">
    <property type="entry name" value="FlaG-like"/>
    <property type="match status" value="1"/>
</dbReference>
<dbReference type="PANTHER" id="PTHR37166:SF1">
    <property type="entry name" value="PROTEIN FLAG"/>
    <property type="match status" value="1"/>
</dbReference>
<dbReference type="GeneID" id="66301209"/>
<dbReference type="KEGG" id="cchv:BTM20_04970"/>
<reference evidence="1 2" key="1">
    <citation type="submission" date="2021-08" db="EMBL/GenBank/DDBJ databases">
        <title>Genome sequence analysis of Clostridium chauvoei strains of European origin and evaluation of typing options for outbreak investigations.</title>
        <authorList>
            <person name="Abdel-Glil M."/>
            <person name="Thomas P."/>
            <person name="Seyboldt C."/>
        </authorList>
    </citation>
    <scope>NUCLEOTIDE SEQUENCE [LARGE SCALE GENOMIC DNA]</scope>
    <source>
        <strain evidence="1 2">S0260-09</strain>
    </source>
</reference>
<dbReference type="AlphaFoldDB" id="A0ABD4RIK0"/>
<gene>
    <name evidence="1" type="ORF">K4H94_08785</name>
</gene>